<gene>
    <name evidence="2" type="ORF">ACFOY1_10825</name>
</gene>
<evidence type="ECO:0000313" key="3">
    <source>
        <dbReference type="Proteomes" id="UP001595848"/>
    </source>
</evidence>
<dbReference type="PANTHER" id="PTHR43668:SF2">
    <property type="entry name" value="ALLANTOINASE"/>
    <property type="match status" value="1"/>
</dbReference>
<comment type="caution">
    <text evidence="2">The sequence shown here is derived from an EMBL/GenBank/DDBJ whole genome shotgun (WGS) entry which is preliminary data.</text>
</comment>
<dbReference type="RefSeq" id="WP_217963197.1">
    <property type="nucleotide sequence ID" value="NZ_JAHTBN010000002.1"/>
</dbReference>
<dbReference type="InterPro" id="IPR006680">
    <property type="entry name" value="Amidohydro-rel"/>
</dbReference>
<protein>
    <submittedName>
        <fullName evidence="2">Dihydroorotase family protein</fullName>
    </submittedName>
</protein>
<dbReference type="Proteomes" id="UP001595848">
    <property type="component" value="Unassembled WGS sequence"/>
</dbReference>
<reference evidence="3" key="1">
    <citation type="journal article" date="2019" name="Int. J. Syst. Evol. Microbiol.">
        <title>The Global Catalogue of Microorganisms (GCM) 10K type strain sequencing project: providing services to taxonomists for standard genome sequencing and annotation.</title>
        <authorList>
            <consortium name="The Broad Institute Genomics Platform"/>
            <consortium name="The Broad Institute Genome Sequencing Center for Infectious Disease"/>
            <person name="Wu L."/>
            <person name="Ma J."/>
        </authorList>
    </citation>
    <scope>NUCLEOTIDE SEQUENCE [LARGE SCALE GENOMIC DNA]</scope>
    <source>
        <strain evidence="3">LMG 24813</strain>
    </source>
</reference>
<evidence type="ECO:0000259" key="1">
    <source>
        <dbReference type="Pfam" id="PF01979"/>
    </source>
</evidence>
<dbReference type="CDD" id="cd01302">
    <property type="entry name" value="Cyclic_amidohydrolases"/>
    <property type="match status" value="1"/>
</dbReference>
<proteinExistence type="predicted"/>
<sequence>MTLDLLITNARIMLPGKGLTEATLGVRDGRIAVIADRGADLAARETLDCEGLWLLPGVIDPHVHFGFGSPETDFETESRTAAIGGTTTVLSFHRSKDIRESCDAARTLGETQSCIDFGFHFGITSHLHVQTLEEISARFGVSSYKLYMMYKGAAGLAQGFTDIDDGLLYAALRQAARIPGAIMGVHCENVEVIPLLRDELRAAGRDDLKAWNQQSPDFLEAENVHRVCYFASKTGAAVNIVHLSSREALDEVRRHRLRRNGPPIYVESCPHYLFLNDESPAGTYAKVNPPVRSQDDVEAMWEGVLDGSITTIGSDHVPRKRATKDKTIWAASNGFPGTGMILPLMLHEGYHRRQVPLARIVELCAANSARIYNLPSKGGIEVGKDADLLVVDPDLEKVVDPATLESHADYSPYEGMKIKGWPVRTLVRGRCVMQDGRITDEARTYPGGRYLRRAQSDAAS</sequence>
<dbReference type="PANTHER" id="PTHR43668">
    <property type="entry name" value="ALLANTOINASE"/>
    <property type="match status" value="1"/>
</dbReference>
<organism evidence="2 3">
    <name type="scientific">Candidimonas humi</name>
    <dbReference type="NCBI Taxonomy" id="683355"/>
    <lineage>
        <taxon>Bacteria</taxon>
        <taxon>Pseudomonadati</taxon>
        <taxon>Pseudomonadota</taxon>
        <taxon>Betaproteobacteria</taxon>
        <taxon>Burkholderiales</taxon>
        <taxon>Alcaligenaceae</taxon>
        <taxon>Candidimonas</taxon>
    </lineage>
</organism>
<name>A0ABV8NWX1_9BURK</name>
<accession>A0ABV8NWX1</accession>
<keyword evidence="3" id="KW-1185">Reference proteome</keyword>
<evidence type="ECO:0000313" key="2">
    <source>
        <dbReference type="EMBL" id="MFC4201446.1"/>
    </source>
</evidence>
<dbReference type="Pfam" id="PF01979">
    <property type="entry name" value="Amidohydro_1"/>
    <property type="match status" value="1"/>
</dbReference>
<dbReference type="InterPro" id="IPR050138">
    <property type="entry name" value="DHOase/Allantoinase_Hydrolase"/>
</dbReference>
<feature type="domain" description="Amidohydrolase-related" evidence="1">
    <location>
        <begin position="54"/>
        <end position="432"/>
    </location>
</feature>
<dbReference type="EMBL" id="JBHSBV010000003">
    <property type="protein sequence ID" value="MFC4201446.1"/>
    <property type="molecule type" value="Genomic_DNA"/>
</dbReference>